<dbReference type="InterPro" id="IPR007857">
    <property type="entry name" value="Arg_MeTrfase_PRMT5"/>
</dbReference>
<evidence type="ECO:0000313" key="11">
    <source>
        <dbReference type="EMBL" id="PKY42909.1"/>
    </source>
</evidence>
<dbReference type="OrthoDB" id="1368803at2759"/>
<dbReference type="AlphaFoldDB" id="A0A2I1G8J2"/>
<dbReference type="GO" id="GO:0005829">
    <property type="term" value="C:cytosol"/>
    <property type="evidence" value="ECO:0007669"/>
    <property type="project" value="TreeGrafter"/>
</dbReference>
<accession>A0A2I1G8J2</accession>
<evidence type="ECO:0000259" key="8">
    <source>
        <dbReference type="Pfam" id="PF05185"/>
    </source>
</evidence>
<dbReference type="Pfam" id="PF17286">
    <property type="entry name" value="PRMT5_C"/>
    <property type="match status" value="1"/>
</dbReference>
<dbReference type="Pfam" id="PF05185">
    <property type="entry name" value="PRMT5"/>
    <property type="match status" value="1"/>
</dbReference>
<dbReference type="PANTHER" id="PTHR10738:SF0">
    <property type="entry name" value="PROTEIN ARGININE N-METHYLTRANSFERASE 5"/>
    <property type="match status" value="1"/>
</dbReference>
<comment type="similarity">
    <text evidence="4">Belongs to the class I-like SAM-binding methyltransferase superfamily.</text>
</comment>
<dbReference type="PIRSF" id="PIRSF015894">
    <property type="entry name" value="Skb1_MeTrfase"/>
    <property type="match status" value="1"/>
</dbReference>
<feature type="active site" description="Proton donor/acceptor" evidence="5">
    <location>
        <position position="440"/>
    </location>
</feature>
<dbReference type="Gene3D" id="3.20.20.150">
    <property type="entry name" value="Divalent-metal-dependent TIM barrel enzymes"/>
    <property type="match status" value="1"/>
</dbReference>
<dbReference type="GO" id="GO:0005634">
    <property type="term" value="C:nucleus"/>
    <property type="evidence" value="ECO:0007669"/>
    <property type="project" value="TreeGrafter"/>
</dbReference>
<evidence type="ECO:0000256" key="2">
    <source>
        <dbReference type="ARBA" id="ARBA00022679"/>
    </source>
</evidence>
<evidence type="ECO:0000256" key="3">
    <source>
        <dbReference type="ARBA" id="ARBA00022691"/>
    </source>
</evidence>
<reference evidence="11 12" key="1">
    <citation type="submission" date="2015-10" db="EMBL/GenBank/DDBJ databases">
        <title>Genome analyses suggest a sexual origin of heterokaryosis in a supposedly ancient asexual fungus.</title>
        <authorList>
            <person name="Ropars J."/>
            <person name="Sedzielewska K."/>
            <person name="Noel J."/>
            <person name="Charron P."/>
            <person name="Farinelli L."/>
            <person name="Marton T."/>
            <person name="Kruger M."/>
            <person name="Pelin A."/>
            <person name="Brachmann A."/>
            <person name="Corradi N."/>
        </authorList>
    </citation>
    <scope>NUCLEOTIDE SEQUENCE [LARGE SCALE GENOMIC DNA]</scope>
    <source>
        <strain evidence="11 12">A4</strain>
    </source>
</reference>
<keyword evidence="3 4" id="KW-0949">S-adenosyl-L-methionine</keyword>
<evidence type="ECO:0000313" key="12">
    <source>
        <dbReference type="Proteomes" id="UP000234323"/>
    </source>
</evidence>
<dbReference type="Pfam" id="PF17285">
    <property type="entry name" value="PRMT5_TIM"/>
    <property type="match status" value="1"/>
</dbReference>
<feature type="domain" description="PRMT5 TIM barrel" evidence="9">
    <location>
        <begin position="37"/>
        <end position="296"/>
    </location>
</feature>
<protein>
    <recommendedName>
        <fullName evidence="4">Protein arginine N-methyltransferase</fullName>
    </recommendedName>
</protein>
<gene>
    <name evidence="11" type="ORF">RhiirA4_540730</name>
</gene>
<proteinExistence type="inferred from homology"/>
<dbReference type="VEuPathDB" id="FungiDB:RhiirFUN_012648"/>
<feature type="domain" description="PRMT5 arginine-N-methyltransferase" evidence="8">
    <location>
        <begin position="304"/>
        <end position="469"/>
    </location>
</feature>
<dbReference type="InterPro" id="IPR029063">
    <property type="entry name" value="SAM-dependent_MTases_sf"/>
</dbReference>
<dbReference type="Gene3D" id="3.40.50.150">
    <property type="entry name" value="Vaccinia Virus protein VP39"/>
    <property type="match status" value="1"/>
</dbReference>
<dbReference type="InterPro" id="IPR025799">
    <property type="entry name" value="Arg_MeTrfase"/>
</dbReference>
<dbReference type="InterPro" id="IPR035075">
    <property type="entry name" value="PRMT5"/>
</dbReference>
<keyword evidence="2 4" id="KW-0808">Transferase</keyword>
<dbReference type="EMBL" id="LLXI01000224">
    <property type="protein sequence ID" value="PKY42909.1"/>
    <property type="molecule type" value="Genomic_DNA"/>
</dbReference>
<dbReference type="VEuPathDB" id="FungiDB:RhiirA1_412772"/>
<dbReference type="GO" id="GO:0016274">
    <property type="term" value="F:protein-arginine N-methyltransferase activity"/>
    <property type="evidence" value="ECO:0007669"/>
    <property type="project" value="InterPro"/>
</dbReference>
<feature type="binding site" evidence="6">
    <location>
        <begin position="340"/>
        <end position="341"/>
    </location>
    <ligand>
        <name>S-adenosyl-L-methionine</name>
        <dbReference type="ChEBI" id="CHEBI:59789"/>
    </ligand>
</feature>
<feature type="site" description="Critical for specifying symmetric addition of methyl groups" evidence="7">
    <location>
        <position position="334"/>
    </location>
</feature>
<dbReference type="FunFam" id="3.40.50.150:FF:000029">
    <property type="entry name" value="Protein arginine N-methyltransferase 5"/>
    <property type="match status" value="1"/>
</dbReference>
<feature type="binding site" evidence="6">
    <location>
        <position position="331"/>
    </location>
    <ligand>
        <name>S-adenosyl-L-methionine</name>
        <dbReference type="ChEBI" id="CHEBI:59789"/>
    </ligand>
</feature>
<dbReference type="PROSITE" id="PS51678">
    <property type="entry name" value="SAM_MT_PRMT"/>
    <property type="match status" value="1"/>
</dbReference>
<dbReference type="PANTHER" id="PTHR10738">
    <property type="entry name" value="PROTEIN ARGININE N-METHYLTRANSFERASE 5"/>
    <property type="match status" value="1"/>
</dbReference>
<sequence length="648" mass="74317">MANYINKNVPRVAIGAFYGQENCDITLSVTSAKDTGHDFIILPITHSNYKRFLFDQVDKDINDMQVNDNTFNNDKQHMEEWRKGHPFLKDDLIIKDNEHTDYLVGKISEWIDLDSSNHRVRTNSEIALNQQISWVSHLGFTAILAPTPTNSFANYARSLNRILGSLTYTHVWMRIPLVNEDMSCSNEIEMWERWNKLRTFCENHSKLSVALELPVDLPDEVYLERWFAEPIKAVILPTKIFLTNAKGYPVLSKKHQTFVKKLMKNKPNFVIFDDMTNKHQNGGFASYQEYIRHLNRTMPELDQIEQFASGYQDFLQSPLQPLMENLESSTYEIFEKDPVKYALYEKAVYHALLDRVAPESNQITVIMVVGAGRGPLVTRSLQAAEKAKRNVRIYAVEKNPNAFVTLQNMKSQEWGDKVTIVFGDMRKWKSPEQADILVSELLGSFGDNELSPECLDGAQKFLKSDGISIPSSYSTFISPLSSSKLHSEVSAYKDLTHFETPYVVMLQSVAILAKPQEIWKFEHPNGLMIIDNEGNPINNYHNTRYSKITFNVKNGGILHGIAGYFESVLYKNIIMSILPETHSEGMFSWFPIFFPLKTPIYLPSNSTIDIHFWRLSSSQKVWYEWCVDTSFGSSFIQNVGGRSSWIGL</sequence>
<organism evidence="11 12">
    <name type="scientific">Rhizophagus irregularis</name>
    <dbReference type="NCBI Taxonomy" id="588596"/>
    <lineage>
        <taxon>Eukaryota</taxon>
        <taxon>Fungi</taxon>
        <taxon>Fungi incertae sedis</taxon>
        <taxon>Mucoromycota</taxon>
        <taxon>Glomeromycotina</taxon>
        <taxon>Glomeromycetes</taxon>
        <taxon>Glomerales</taxon>
        <taxon>Glomeraceae</taxon>
        <taxon>Rhizophagus</taxon>
    </lineage>
</organism>
<evidence type="ECO:0000256" key="1">
    <source>
        <dbReference type="ARBA" id="ARBA00022603"/>
    </source>
</evidence>
<evidence type="ECO:0000256" key="7">
    <source>
        <dbReference type="PIRSR" id="PIRSR015894-3"/>
    </source>
</evidence>
<dbReference type="CDD" id="cd02440">
    <property type="entry name" value="AdoMet_MTases"/>
    <property type="match status" value="1"/>
</dbReference>
<evidence type="ECO:0000256" key="4">
    <source>
        <dbReference type="PIRNR" id="PIRNR015894"/>
    </source>
</evidence>
<dbReference type="Proteomes" id="UP000234323">
    <property type="component" value="Unassembled WGS sequence"/>
</dbReference>
<evidence type="ECO:0000256" key="6">
    <source>
        <dbReference type="PIRSR" id="PIRSR015894-2"/>
    </source>
</evidence>
<feature type="binding site" evidence="6">
    <location>
        <position position="397"/>
    </location>
    <ligand>
        <name>S-adenosyl-L-methionine</name>
        <dbReference type="ChEBI" id="CHEBI:59789"/>
    </ligand>
</feature>
<comment type="caution">
    <text evidence="11">The sequence shown here is derived from an EMBL/GenBank/DDBJ whole genome shotgun (WGS) entry which is preliminary data.</text>
</comment>
<feature type="domain" description="PRMT5 oligomerisation" evidence="10">
    <location>
        <begin position="472"/>
        <end position="646"/>
    </location>
</feature>
<dbReference type="GO" id="GO:0006355">
    <property type="term" value="P:regulation of DNA-templated transcription"/>
    <property type="evidence" value="ECO:0007669"/>
    <property type="project" value="TreeGrafter"/>
</dbReference>
<feature type="binding site" evidence="6">
    <location>
        <begin position="424"/>
        <end position="425"/>
    </location>
    <ligand>
        <name>S-adenosyl-L-methionine</name>
        <dbReference type="ChEBI" id="CHEBI:59789"/>
    </ligand>
</feature>
<evidence type="ECO:0000256" key="5">
    <source>
        <dbReference type="PIRSR" id="PIRSR015894-1"/>
    </source>
</evidence>
<dbReference type="Gene3D" id="2.70.160.11">
    <property type="entry name" value="Hnrnp arginine n-methyltransferase1"/>
    <property type="match status" value="1"/>
</dbReference>
<evidence type="ECO:0000259" key="10">
    <source>
        <dbReference type="Pfam" id="PF17286"/>
    </source>
</evidence>
<name>A0A2I1G8J2_9GLOM</name>
<dbReference type="InterPro" id="IPR035248">
    <property type="entry name" value="PRMT5_C"/>
</dbReference>
<keyword evidence="1 4" id="KW-0489">Methyltransferase</keyword>
<feature type="active site" description="Proton donor/acceptor" evidence="5">
    <location>
        <position position="449"/>
    </location>
</feature>
<dbReference type="VEuPathDB" id="FungiDB:FUN_011360"/>
<dbReference type="InterPro" id="IPR035247">
    <property type="entry name" value="PRMT5_TIM"/>
</dbReference>
<keyword evidence="12" id="KW-1185">Reference proteome</keyword>
<dbReference type="SUPFAM" id="SSF53335">
    <property type="entry name" value="S-adenosyl-L-methionine-dependent methyltransferases"/>
    <property type="match status" value="1"/>
</dbReference>
<evidence type="ECO:0000259" key="9">
    <source>
        <dbReference type="Pfam" id="PF17285"/>
    </source>
</evidence>
<dbReference type="GO" id="GO:0032259">
    <property type="term" value="P:methylation"/>
    <property type="evidence" value="ECO:0007669"/>
    <property type="project" value="UniProtKB-KW"/>
</dbReference>